<gene>
    <name evidence="3" type="ORF">DY367_02810</name>
</gene>
<dbReference type="KEGG" id="axx:ERS451415_05741"/>
<dbReference type="EMBL" id="QVXO01000003">
    <property type="protein sequence ID" value="RPJ93276.1"/>
    <property type="molecule type" value="Genomic_DNA"/>
</dbReference>
<dbReference type="InterPro" id="IPR029063">
    <property type="entry name" value="SAM-dependent_MTases_sf"/>
</dbReference>
<organism evidence="3 4">
    <name type="scientific">Alcaligenes xylosoxydans xylosoxydans</name>
    <name type="common">Achromobacter xylosoxidans</name>
    <dbReference type="NCBI Taxonomy" id="85698"/>
    <lineage>
        <taxon>Bacteria</taxon>
        <taxon>Pseudomonadati</taxon>
        <taxon>Pseudomonadota</taxon>
        <taxon>Betaproteobacteria</taxon>
        <taxon>Burkholderiales</taxon>
        <taxon>Alcaligenaceae</taxon>
        <taxon>Achromobacter</taxon>
    </lineage>
</organism>
<dbReference type="Gene3D" id="3.40.50.150">
    <property type="entry name" value="Vaccinia Virus protein VP39"/>
    <property type="match status" value="1"/>
</dbReference>
<reference evidence="3 4" key="1">
    <citation type="submission" date="2018-08" db="EMBL/GenBank/DDBJ databases">
        <title>Achromobacter xylosoxidans Genome sequencing and assembly.</title>
        <authorList>
            <person name="Wang R."/>
            <person name="Rensing C."/>
            <person name="Li Y."/>
        </authorList>
    </citation>
    <scope>NUCLEOTIDE SEQUENCE [LARGE SCALE GENOMIC DNA]</scope>
    <source>
        <strain evidence="3 4">GD003A</strain>
    </source>
</reference>
<dbReference type="PRINTS" id="PR00507">
    <property type="entry name" value="N12N6MTFRASE"/>
</dbReference>
<feature type="domain" description="DUF6094" evidence="2">
    <location>
        <begin position="4"/>
        <end position="204"/>
    </location>
</feature>
<evidence type="ECO:0000256" key="1">
    <source>
        <dbReference type="SAM" id="Phobius"/>
    </source>
</evidence>
<protein>
    <submittedName>
        <fullName evidence="3">SAM-dependent methyltransferase</fullName>
    </submittedName>
</protein>
<sequence length="367" mass="40543">MALIFPRLAQNFIRNGYFPTDEETLKRVCSALELLDPDAGARLYDPCCGEGSALNWVASALDAFHASKSTVTYGVEFDRSRAWHAKELLSSALHADVHDVFVSARSMSLLFLNPPYGAVVADKGHTGDRHYDRLEKVFYQAAVPSLAFGGVLVLIVPHYVMDKQFATMISRNFEGVRAHLAPEQEFRQLVVFGVKRRSDSPDPNVVKRLVEIGQGALPSELPAEWTTAPYLVPHVAGQLAFLSTKIDAEQLRDELQRIAPSTLWPQLGRFFSTGEVTHRRPLCNLSDWHLALALAAGQISGVVEGDDGTKLLIRGDTIKVKVQEVQLEEASNGDVRTTIVMRDKFVPTIVGIDFTPGARLGRLVNIR</sequence>
<dbReference type="OrthoDB" id="1843260at2"/>
<proteinExistence type="predicted"/>
<keyword evidence="3" id="KW-0808">Transferase</keyword>
<feature type="transmembrane region" description="Helical" evidence="1">
    <location>
        <begin position="137"/>
        <end position="160"/>
    </location>
</feature>
<evidence type="ECO:0000313" key="3">
    <source>
        <dbReference type="EMBL" id="RPJ93276.1"/>
    </source>
</evidence>
<evidence type="ECO:0000259" key="2">
    <source>
        <dbReference type="Pfam" id="PF19587"/>
    </source>
</evidence>
<comment type="caution">
    <text evidence="3">The sequence shown here is derived from an EMBL/GenBank/DDBJ whole genome shotgun (WGS) entry which is preliminary data.</text>
</comment>
<dbReference type="RefSeq" id="WP_006226470.1">
    <property type="nucleotide sequence ID" value="NZ_AP028040.1"/>
</dbReference>
<keyword evidence="1" id="KW-0472">Membrane</keyword>
<evidence type="ECO:0000313" key="4">
    <source>
        <dbReference type="Proteomes" id="UP000285324"/>
    </source>
</evidence>
<dbReference type="InterPro" id="IPR046076">
    <property type="entry name" value="DUF6094"/>
</dbReference>
<dbReference type="Proteomes" id="UP000285324">
    <property type="component" value="Unassembled WGS sequence"/>
</dbReference>
<dbReference type="AlphaFoldDB" id="A0A0D6ISI3"/>
<dbReference type="SUPFAM" id="SSF53335">
    <property type="entry name" value="S-adenosyl-L-methionine-dependent methyltransferases"/>
    <property type="match status" value="1"/>
</dbReference>
<dbReference type="Pfam" id="PF19587">
    <property type="entry name" value="DUF6094"/>
    <property type="match status" value="1"/>
</dbReference>
<keyword evidence="1" id="KW-0812">Transmembrane</keyword>
<keyword evidence="1" id="KW-1133">Transmembrane helix</keyword>
<name>A0A0D6ISI3_ALCXX</name>
<keyword evidence="3" id="KW-0489">Methyltransferase</keyword>
<accession>A0A0D6ISI3</accession>
<dbReference type="GO" id="GO:0032259">
    <property type="term" value="P:methylation"/>
    <property type="evidence" value="ECO:0007669"/>
    <property type="project" value="UniProtKB-KW"/>
</dbReference>
<dbReference type="GO" id="GO:0008168">
    <property type="term" value="F:methyltransferase activity"/>
    <property type="evidence" value="ECO:0007669"/>
    <property type="project" value="UniProtKB-KW"/>
</dbReference>